<dbReference type="InterPro" id="IPR037018">
    <property type="entry name" value="GH65_N"/>
</dbReference>
<dbReference type="InterPro" id="IPR008928">
    <property type="entry name" value="6-hairpin_glycosidase_sf"/>
</dbReference>
<name>A0A6I5ZN52_9FIRM</name>
<keyword evidence="3" id="KW-0378">Hydrolase</keyword>
<dbReference type="SUPFAM" id="SSF74650">
    <property type="entry name" value="Galactose mutarotase-like"/>
    <property type="match status" value="1"/>
</dbReference>
<dbReference type="GO" id="GO:0004553">
    <property type="term" value="F:hydrolase activity, hydrolyzing O-glycosyl compounds"/>
    <property type="evidence" value="ECO:0007669"/>
    <property type="project" value="TreeGrafter"/>
</dbReference>
<evidence type="ECO:0000259" key="2">
    <source>
        <dbReference type="Pfam" id="PF06165"/>
    </source>
</evidence>
<dbReference type="OrthoDB" id="3902805at2"/>
<keyword evidence="4" id="KW-1185">Reference proteome</keyword>
<evidence type="ECO:0000313" key="3">
    <source>
        <dbReference type="EMBL" id="QGP91041.1"/>
    </source>
</evidence>
<dbReference type="Gene3D" id="2.70.98.40">
    <property type="entry name" value="Glycoside hydrolase, family 65, N-terminal domain"/>
    <property type="match status" value="1"/>
</dbReference>
<dbReference type="InterPro" id="IPR012341">
    <property type="entry name" value="6hp_glycosidase-like_sf"/>
</dbReference>
<dbReference type="GO" id="GO:0016757">
    <property type="term" value="F:glycosyltransferase activity"/>
    <property type="evidence" value="ECO:0007669"/>
    <property type="project" value="UniProtKB-ARBA"/>
</dbReference>
<dbReference type="Pfam" id="PF00723">
    <property type="entry name" value="Glyco_hydro_15"/>
    <property type="match status" value="1"/>
</dbReference>
<dbReference type="Proteomes" id="UP000425916">
    <property type="component" value="Chromosome"/>
</dbReference>
<dbReference type="PANTHER" id="PTHR31616">
    <property type="entry name" value="TREHALASE"/>
    <property type="match status" value="1"/>
</dbReference>
<proteinExistence type="predicted"/>
<organism evidence="3 4">
    <name type="scientific">Neomoorella glycerini</name>
    <dbReference type="NCBI Taxonomy" id="55779"/>
    <lineage>
        <taxon>Bacteria</taxon>
        <taxon>Bacillati</taxon>
        <taxon>Bacillota</taxon>
        <taxon>Clostridia</taxon>
        <taxon>Neomoorellales</taxon>
        <taxon>Neomoorellaceae</taxon>
        <taxon>Neomoorella</taxon>
    </lineage>
</organism>
<reference evidence="3 4" key="1">
    <citation type="submission" date="2019-11" db="EMBL/GenBank/DDBJ databases">
        <title>Genome sequence of Moorella glycerini DSM11254.</title>
        <authorList>
            <person name="Poehlein A."/>
            <person name="Boeer T."/>
            <person name="Daniel R."/>
        </authorList>
    </citation>
    <scope>NUCLEOTIDE SEQUENCE [LARGE SCALE GENOMIC DNA]</scope>
    <source>
        <strain evidence="3 4">DSM 11254</strain>
    </source>
</reference>
<dbReference type="InterPro" id="IPR010383">
    <property type="entry name" value="Glyco_hydrolase_94_b-supersand"/>
</dbReference>
<dbReference type="PANTHER" id="PTHR31616:SF13">
    <property type="entry name" value="GLUCAN 1,4-ALPHA-GLUCOSIDASE"/>
    <property type="match status" value="1"/>
</dbReference>
<dbReference type="Gene3D" id="1.50.10.10">
    <property type="match status" value="1"/>
</dbReference>
<evidence type="ECO:0000313" key="4">
    <source>
        <dbReference type="Proteomes" id="UP000425916"/>
    </source>
</evidence>
<dbReference type="GO" id="GO:0005975">
    <property type="term" value="P:carbohydrate metabolic process"/>
    <property type="evidence" value="ECO:0007669"/>
    <property type="project" value="InterPro"/>
</dbReference>
<evidence type="ECO:0000259" key="1">
    <source>
        <dbReference type="Pfam" id="PF00723"/>
    </source>
</evidence>
<feature type="domain" description="Glycosyl hydrolase 94 supersandwich" evidence="2">
    <location>
        <begin position="68"/>
        <end position="231"/>
    </location>
</feature>
<dbReference type="SUPFAM" id="SSF48208">
    <property type="entry name" value="Six-hairpin glycosidases"/>
    <property type="match status" value="1"/>
</dbReference>
<dbReference type="EMBL" id="CP046244">
    <property type="protein sequence ID" value="QGP91041.1"/>
    <property type="molecule type" value="Genomic_DNA"/>
</dbReference>
<dbReference type="RefSeq" id="WP_156271472.1">
    <property type="nucleotide sequence ID" value="NZ_CP046244.1"/>
</dbReference>
<dbReference type="GO" id="GO:0030246">
    <property type="term" value="F:carbohydrate binding"/>
    <property type="evidence" value="ECO:0007669"/>
    <property type="project" value="InterPro"/>
</dbReference>
<sequence length="659" mass="74050">MPRELALGNGRLLINFDAEFNMRDLYYPYVGWPNHIGGEKNRLGCWVDGHFSWLGSPDWERQVGFEADTLVGYCRARHRGLELEININNAVHFQEDIYLARVTVHNLASRSREVRLFFYHDFTLNESPLGDTVTYLPDQKVLLHYKRGLYLLINGRAGANIFFQYATGNKRFRGAEGTWRDAEDGWLEGHPIHHGSVDSTFSFRLQLAAGERGEITYWIVAAENFTAAGELNNWVLSQGVKNLLAATAAYWRGWVYKNGRDFTDLPPAVVDLYHRSLLVIRTQIDNRGAILAATDSDILAEARDHYGYCWPRDGALVASALDQAGYSELTASFFYYCSRVLEQDGFFYQKYNPDGSLGSSWLPPVHRGERILPIQEDETALVLWALGQSFRLGRNWGLIHDLFPALVRPAADFLVDYRDPDLGLPLPSYDLWEERRGIFAFTSAAVYAGLLAAADMARLAGDVGREDRYRRAAVEVGEGISEHFYSPDLGRFIRGIYREDNGRLVPDFTLDASLTALALLEAVPLADPRLARTMAAVAEGLQVKTETGGLARYTGDYYFRKSDNLQVAPGNPWFICTLWLAEWYTLRAQNLNDLAAASSILTWAAERATPAGMLPEQLHPFTGEPLSVSPLTWSHAAFVSAVEKYLARRRQLLAGKGAP</sequence>
<dbReference type="InterPro" id="IPR011613">
    <property type="entry name" value="GH15-like"/>
</dbReference>
<dbReference type="Pfam" id="PF06165">
    <property type="entry name" value="GH94_b-supersand"/>
    <property type="match status" value="1"/>
</dbReference>
<feature type="domain" description="GH15-like" evidence="1">
    <location>
        <begin position="285"/>
        <end position="642"/>
    </location>
</feature>
<dbReference type="AlphaFoldDB" id="A0A6I5ZN52"/>
<gene>
    <name evidence="3" type="ORF">MGLY_03650</name>
</gene>
<protein>
    <submittedName>
        <fullName evidence="3">Glycosyl hydrolases family 15</fullName>
    </submittedName>
</protein>
<dbReference type="InterPro" id="IPR011013">
    <property type="entry name" value="Gal_mutarotase_sf_dom"/>
</dbReference>
<accession>A0A6I5ZN52</accession>